<evidence type="ECO:0000256" key="4">
    <source>
        <dbReference type="ARBA" id="ARBA00022692"/>
    </source>
</evidence>
<comment type="cofactor">
    <cofactor evidence="1">
        <name>heme</name>
        <dbReference type="ChEBI" id="CHEBI:30413"/>
    </cofactor>
</comment>
<comment type="subcellular location">
    <subcellularLocation>
        <location evidence="2">Membrane</location>
    </subcellularLocation>
</comment>
<evidence type="ECO:0000256" key="1">
    <source>
        <dbReference type="ARBA" id="ARBA00001971"/>
    </source>
</evidence>
<feature type="signal peptide" evidence="11">
    <location>
        <begin position="1"/>
        <end position="19"/>
    </location>
</feature>
<keyword evidence="7" id="KW-0560">Oxidoreductase</keyword>
<keyword evidence="4" id="KW-0812">Transmembrane</keyword>
<comment type="caution">
    <text evidence="12">The sequence shown here is derived from an EMBL/GenBank/DDBJ whole genome shotgun (WGS) entry which is preliminary data.</text>
</comment>
<dbReference type="InterPro" id="IPR036396">
    <property type="entry name" value="Cyt_P450_sf"/>
</dbReference>
<keyword evidence="13" id="KW-1185">Reference proteome</keyword>
<keyword evidence="11" id="KW-0732">Signal</keyword>
<evidence type="ECO:0000256" key="5">
    <source>
        <dbReference type="ARBA" id="ARBA00022723"/>
    </source>
</evidence>
<dbReference type="PANTHER" id="PTHR46206">
    <property type="entry name" value="CYTOCHROME P450"/>
    <property type="match status" value="1"/>
</dbReference>
<dbReference type="EMBL" id="JBFTWV010000012">
    <property type="protein sequence ID" value="KAL2798672.1"/>
    <property type="molecule type" value="Genomic_DNA"/>
</dbReference>
<keyword evidence="8" id="KW-0408">Iron</keyword>
<evidence type="ECO:0000256" key="7">
    <source>
        <dbReference type="ARBA" id="ARBA00023002"/>
    </source>
</evidence>
<organism evidence="12 13">
    <name type="scientific">Aspergillus keveii</name>
    <dbReference type="NCBI Taxonomy" id="714993"/>
    <lineage>
        <taxon>Eukaryota</taxon>
        <taxon>Fungi</taxon>
        <taxon>Dikarya</taxon>
        <taxon>Ascomycota</taxon>
        <taxon>Pezizomycotina</taxon>
        <taxon>Eurotiomycetes</taxon>
        <taxon>Eurotiomycetidae</taxon>
        <taxon>Eurotiales</taxon>
        <taxon>Aspergillaceae</taxon>
        <taxon>Aspergillus</taxon>
        <taxon>Aspergillus subgen. Nidulantes</taxon>
    </lineage>
</organism>
<evidence type="ECO:0000256" key="10">
    <source>
        <dbReference type="ARBA" id="ARBA00023136"/>
    </source>
</evidence>
<gene>
    <name evidence="12" type="ORF">BJX66DRAFT_322716</name>
</gene>
<dbReference type="PANTHER" id="PTHR46206:SF9">
    <property type="entry name" value="CYTOCHROME P450"/>
    <property type="match status" value="1"/>
</dbReference>
<keyword evidence="9" id="KW-0503">Monooxygenase</keyword>
<evidence type="ECO:0000256" key="3">
    <source>
        <dbReference type="ARBA" id="ARBA00010617"/>
    </source>
</evidence>
<evidence type="ECO:0000256" key="8">
    <source>
        <dbReference type="ARBA" id="ARBA00023004"/>
    </source>
</evidence>
<keyword evidence="10" id="KW-0472">Membrane</keyword>
<evidence type="ECO:0000313" key="13">
    <source>
        <dbReference type="Proteomes" id="UP001610563"/>
    </source>
</evidence>
<sequence>MASVAVVLLLSIPVGLSTCAAILVTAEAVARWQHDPQLPTVNAPGLCDLFNVRAKRRFLHDGGLLLKAVDNVGDSCIVIQYNPLMGHFQRVRACWVYTHLEWVYLLGAEYADTLKNDSRLNVLRYNRLDFQALIPGFGPFKEGTHDAHILQSYTKTKMTISLDWQKIHLQQLASSLIAEVAGCLLYGEEIGTDDRVVESILRYAMSSAVAAPELHMWPKALQPIVHWFLPSFRRVRSDLRRVCSILNPLIERKKLNEKFQDDEDRESATDLFRYLEYTSKTTPGDPAHLAIMLSLAAIHTTSTILTSIVYKICEHPSLIDELWQEILETVQEHGVMKETLRLLPLVQVALRRIVSEDIQVDESLKIPKGSILMVSVTDSMWDPEHFAHPEKFDPYRFLNLSRTSPYWARVSPFIATSSETLGFGLGKEACPGRSLANLEIKIVLSHLLMKFDMKLLPGPKTEPTMAGFYISLDPGKILLRKRPASDVAIPELFDERAD</sequence>
<proteinExistence type="inferred from homology"/>
<dbReference type="PRINTS" id="PR00385">
    <property type="entry name" value="P450"/>
</dbReference>
<dbReference type="InterPro" id="IPR001128">
    <property type="entry name" value="Cyt_P450"/>
</dbReference>
<protein>
    <submittedName>
        <fullName evidence="12">Cytochrome P450</fullName>
    </submittedName>
</protein>
<feature type="chain" id="PRO_5046774369" evidence="11">
    <location>
        <begin position="20"/>
        <end position="498"/>
    </location>
</feature>
<accession>A0ABR4GI07</accession>
<comment type="similarity">
    <text evidence="3">Belongs to the cytochrome P450 family.</text>
</comment>
<dbReference type="SUPFAM" id="SSF48264">
    <property type="entry name" value="Cytochrome P450"/>
    <property type="match status" value="1"/>
</dbReference>
<dbReference type="CDD" id="cd11041">
    <property type="entry name" value="CYP503A1-like"/>
    <property type="match status" value="1"/>
</dbReference>
<evidence type="ECO:0000256" key="2">
    <source>
        <dbReference type="ARBA" id="ARBA00004370"/>
    </source>
</evidence>
<reference evidence="12 13" key="1">
    <citation type="submission" date="2024-07" db="EMBL/GenBank/DDBJ databases">
        <title>Section-level genome sequencing and comparative genomics of Aspergillus sections Usti and Cavernicolus.</title>
        <authorList>
            <consortium name="Lawrence Berkeley National Laboratory"/>
            <person name="Nybo J.L."/>
            <person name="Vesth T.C."/>
            <person name="Theobald S."/>
            <person name="Frisvad J.C."/>
            <person name="Larsen T.O."/>
            <person name="Kjaerboelling I."/>
            <person name="Rothschild-Mancinelli K."/>
            <person name="Lyhne E.K."/>
            <person name="Kogle M.E."/>
            <person name="Barry K."/>
            <person name="Clum A."/>
            <person name="Na H."/>
            <person name="Ledsgaard L."/>
            <person name="Lin J."/>
            <person name="Lipzen A."/>
            <person name="Kuo A."/>
            <person name="Riley R."/>
            <person name="Mondo S."/>
            <person name="Labutti K."/>
            <person name="Haridas S."/>
            <person name="Pangalinan J."/>
            <person name="Salamov A.A."/>
            <person name="Simmons B.A."/>
            <person name="Magnuson J.K."/>
            <person name="Chen J."/>
            <person name="Drula E."/>
            <person name="Henrissat B."/>
            <person name="Wiebenga A."/>
            <person name="Lubbers R.J."/>
            <person name="Gomes A.C."/>
            <person name="Makela M.R."/>
            <person name="Stajich J."/>
            <person name="Grigoriev I.V."/>
            <person name="Mortensen U.H."/>
            <person name="De Vries R.P."/>
            <person name="Baker S.E."/>
            <person name="Andersen M.R."/>
        </authorList>
    </citation>
    <scope>NUCLEOTIDE SEQUENCE [LARGE SCALE GENOMIC DNA]</scope>
    <source>
        <strain evidence="12 13">CBS 209.92</strain>
    </source>
</reference>
<evidence type="ECO:0000256" key="9">
    <source>
        <dbReference type="ARBA" id="ARBA00023033"/>
    </source>
</evidence>
<dbReference type="Gene3D" id="1.10.630.10">
    <property type="entry name" value="Cytochrome P450"/>
    <property type="match status" value="1"/>
</dbReference>
<evidence type="ECO:0000256" key="6">
    <source>
        <dbReference type="ARBA" id="ARBA00022989"/>
    </source>
</evidence>
<keyword evidence="6" id="KW-1133">Transmembrane helix</keyword>
<dbReference type="Proteomes" id="UP001610563">
    <property type="component" value="Unassembled WGS sequence"/>
</dbReference>
<evidence type="ECO:0000256" key="11">
    <source>
        <dbReference type="SAM" id="SignalP"/>
    </source>
</evidence>
<dbReference type="Pfam" id="PF00067">
    <property type="entry name" value="p450"/>
    <property type="match status" value="1"/>
</dbReference>
<dbReference type="PRINTS" id="PR00463">
    <property type="entry name" value="EP450I"/>
</dbReference>
<evidence type="ECO:0000313" key="12">
    <source>
        <dbReference type="EMBL" id="KAL2798672.1"/>
    </source>
</evidence>
<dbReference type="InterPro" id="IPR002401">
    <property type="entry name" value="Cyt_P450_E_grp-I"/>
</dbReference>
<keyword evidence="5" id="KW-0479">Metal-binding</keyword>
<name>A0ABR4GI07_9EURO</name>